<evidence type="ECO:0000259" key="2">
    <source>
        <dbReference type="Pfam" id="PF17408"/>
    </source>
</evidence>
<dbReference type="GO" id="GO:0050080">
    <property type="term" value="F:malonyl-CoA decarboxylase activity"/>
    <property type="evidence" value="ECO:0007669"/>
    <property type="project" value="InterPro"/>
</dbReference>
<accession>A0A380TJ99</accession>
<dbReference type="InterPro" id="IPR035372">
    <property type="entry name" value="MCD_N"/>
</dbReference>
<organism evidence="3">
    <name type="scientific">metagenome</name>
    <dbReference type="NCBI Taxonomy" id="256318"/>
    <lineage>
        <taxon>unclassified sequences</taxon>
        <taxon>metagenomes</taxon>
    </lineage>
</organism>
<feature type="domain" description="Malonyl-CoA decarboxylase C-terminal" evidence="1">
    <location>
        <begin position="192"/>
        <end position="451"/>
    </location>
</feature>
<reference evidence="3" key="1">
    <citation type="submission" date="2018-07" db="EMBL/GenBank/DDBJ databases">
        <authorList>
            <person name="Quirk P.G."/>
            <person name="Krulwich T.A."/>
        </authorList>
    </citation>
    <scope>NUCLEOTIDE SEQUENCE</scope>
</reference>
<evidence type="ECO:0000259" key="1">
    <source>
        <dbReference type="Pfam" id="PF05292"/>
    </source>
</evidence>
<dbReference type="Pfam" id="PF17408">
    <property type="entry name" value="MCD_N"/>
    <property type="match status" value="1"/>
</dbReference>
<dbReference type="GO" id="GO:0005759">
    <property type="term" value="C:mitochondrial matrix"/>
    <property type="evidence" value="ECO:0007669"/>
    <property type="project" value="TreeGrafter"/>
</dbReference>
<dbReference type="PANTHER" id="PTHR28641">
    <property type="match status" value="1"/>
</dbReference>
<dbReference type="InterPro" id="IPR007956">
    <property type="entry name" value="Malonyl_CoA_deC_C"/>
</dbReference>
<dbReference type="Pfam" id="PF05292">
    <property type="entry name" value="MCD"/>
    <property type="match status" value="1"/>
</dbReference>
<dbReference type="GO" id="GO:0005782">
    <property type="term" value="C:peroxisomal matrix"/>
    <property type="evidence" value="ECO:0007669"/>
    <property type="project" value="TreeGrafter"/>
</dbReference>
<dbReference type="InterPro" id="IPR038917">
    <property type="entry name" value="Malonyl_CoA_deC"/>
</dbReference>
<dbReference type="AlphaFoldDB" id="A0A380TJ99"/>
<protein>
    <submittedName>
        <fullName evidence="3">Malonyl-CoA decarboxylase</fullName>
    </submittedName>
</protein>
<dbReference type="InterPro" id="IPR038351">
    <property type="entry name" value="MCD_N_sf"/>
</dbReference>
<proteinExistence type="predicted"/>
<dbReference type="EMBL" id="UIDG01000440">
    <property type="protein sequence ID" value="SUS07714.1"/>
    <property type="molecule type" value="Genomic_DNA"/>
</dbReference>
<evidence type="ECO:0000313" key="3">
    <source>
        <dbReference type="EMBL" id="SUS07714.1"/>
    </source>
</evidence>
<dbReference type="GO" id="GO:2001294">
    <property type="term" value="P:malonyl-CoA catabolic process"/>
    <property type="evidence" value="ECO:0007669"/>
    <property type="project" value="TreeGrafter"/>
</dbReference>
<sequence>MSINLVAKPEDRGNLIRQALRSLRAGWQGIAGARYDAAAASMRPDLPGDDLEPLRQQMRACLEGRGGEVSARARAAALGRAYLTLDPTGRERFLRVLAVDFDIAEAEVGAAIDALKAAQSLEERNRTRQRLRATLEPPRVKLLTQFNSLPQGIKFLVNMRAELLPLGRKDPALALLADDLRVLLATWFDVDFLELRRITWDTASGALLEKLIAYEAVHPIESWDDLKNRLDYDRRYFAYFHPRMPDEPLIFVEVALVNGMADNVQNLLDPKAPPQDPKTADAAIFYSISNAQRGLDGISFGNFLIKRVVGELSHEFPNIKTFATLSPIPGFVHWLDLALAEGRPGLLKPADRKTLTALGVTKGAKGWLRQTLAGSDWHHNEALLKTLRPLLFRLCAQYLAREQRSGGTALDPVAHFHLSNGALMDRLNWMADRSKRGLRHSAGLMINYRYDLAKIEENHELYRSSGKRALSPGIRGLLSG</sequence>
<dbReference type="InterPro" id="IPR042303">
    <property type="entry name" value="Malonyl_CoA_deC_C_sf"/>
</dbReference>
<dbReference type="GO" id="GO:0006633">
    <property type="term" value="P:fatty acid biosynthetic process"/>
    <property type="evidence" value="ECO:0007669"/>
    <property type="project" value="InterPro"/>
</dbReference>
<name>A0A380TJ99_9ZZZZ</name>
<dbReference type="PANTHER" id="PTHR28641:SF1">
    <property type="entry name" value="MALONYL-COA DECARBOXYLASE, MITOCHONDRIAL"/>
    <property type="match status" value="1"/>
</dbReference>
<feature type="domain" description="Malonyl-CoA decarboxylase N-terminal" evidence="2">
    <location>
        <begin position="105"/>
        <end position="188"/>
    </location>
</feature>
<dbReference type="Gene3D" id="1.20.140.90">
    <property type="entry name" value="Malonyl-CoA decarboxylase, oligemerization domain"/>
    <property type="match status" value="1"/>
</dbReference>
<dbReference type="Gene3D" id="3.40.630.150">
    <property type="entry name" value="Malonyl-CoA decarboxylase, catalytic domain"/>
    <property type="match status" value="1"/>
</dbReference>
<gene>
    <name evidence="3" type="ORF">DF3PB_4950002</name>
</gene>
<dbReference type="GO" id="GO:0006085">
    <property type="term" value="P:acetyl-CoA biosynthetic process"/>
    <property type="evidence" value="ECO:0007669"/>
    <property type="project" value="TreeGrafter"/>
</dbReference>